<evidence type="ECO:0000313" key="8">
    <source>
        <dbReference type="EMBL" id="RAL23929.1"/>
    </source>
</evidence>
<dbReference type="Pfam" id="PF01791">
    <property type="entry name" value="DeoC"/>
    <property type="match status" value="1"/>
</dbReference>
<dbReference type="NCBIfam" id="TIGR00126">
    <property type="entry name" value="deoC"/>
    <property type="match status" value="1"/>
</dbReference>
<evidence type="ECO:0000256" key="3">
    <source>
        <dbReference type="ARBA" id="ARBA00012515"/>
    </source>
</evidence>
<comment type="pathway">
    <text evidence="1">Carbohydrate degradation; 2-deoxy-D-ribose 1-phosphate degradation; D-glyceraldehyde 3-phosphate and acetaldehyde from 2-deoxy-alpha-D-ribose 1-phosphate: step 2/2.</text>
</comment>
<dbReference type="PIRSF" id="PIRSF001357">
    <property type="entry name" value="DeoC"/>
    <property type="match status" value="1"/>
</dbReference>
<evidence type="ECO:0000256" key="4">
    <source>
        <dbReference type="ARBA" id="ARBA00023239"/>
    </source>
</evidence>
<evidence type="ECO:0000256" key="1">
    <source>
        <dbReference type="ARBA" id="ARBA00004816"/>
    </source>
</evidence>
<dbReference type="GO" id="GO:0005737">
    <property type="term" value="C:cytoplasm"/>
    <property type="evidence" value="ECO:0007669"/>
    <property type="project" value="InterPro"/>
</dbReference>
<keyword evidence="9" id="KW-1185">Reference proteome</keyword>
<dbReference type="EMBL" id="QHKO01000002">
    <property type="protein sequence ID" value="RAL23929.1"/>
    <property type="molecule type" value="Genomic_DNA"/>
</dbReference>
<reference evidence="8 9" key="1">
    <citation type="submission" date="2018-05" db="EMBL/GenBank/DDBJ databases">
        <title>Lujinxingia marina gen. nov. sp. nov., a new facultative anaerobic member of the class Deltaproteobacteria, and proposal of Lujinxingaceae fam. nov.</title>
        <authorList>
            <person name="Li C.-M."/>
        </authorList>
    </citation>
    <scope>NUCLEOTIDE SEQUENCE [LARGE SCALE GENOMIC DNA]</scope>
    <source>
        <strain evidence="8 9">B210</strain>
    </source>
</reference>
<comment type="catalytic activity">
    <reaction evidence="6">
        <text>2-deoxy-D-ribose 5-phosphate = D-glyceraldehyde 3-phosphate + acetaldehyde</text>
        <dbReference type="Rhea" id="RHEA:12821"/>
        <dbReference type="ChEBI" id="CHEBI:15343"/>
        <dbReference type="ChEBI" id="CHEBI:59776"/>
        <dbReference type="ChEBI" id="CHEBI:62877"/>
        <dbReference type="EC" id="4.1.2.4"/>
    </reaction>
</comment>
<protein>
    <recommendedName>
        <fullName evidence="3 7">Deoxyribose-phosphate aldolase</fullName>
        <ecNumber evidence="3 7">4.1.2.4</ecNumber>
    </recommendedName>
</protein>
<dbReference type="InterPro" id="IPR002915">
    <property type="entry name" value="DeoC/FbaB/LacD_aldolase"/>
</dbReference>
<evidence type="ECO:0000313" key="9">
    <source>
        <dbReference type="Proteomes" id="UP000249169"/>
    </source>
</evidence>
<dbReference type="RefSeq" id="WP_111729183.1">
    <property type="nucleotide sequence ID" value="NZ_QHKO01000002.1"/>
</dbReference>
<proteinExistence type="inferred from homology"/>
<dbReference type="InterPro" id="IPR011343">
    <property type="entry name" value="DeoC"/>
</dbReference>
<dbReference type="GO" id="GO:0016052">
    <property type="term" value="P:carbohydrate catabolic process"/>
    <property type="evidence" value="ECO:0007669"/>
    <property type="project" value="TreeGrafter"/>
</dbReference>
<dbReference type="AlphaFoldDB" id="A0A328CBP7"/>
<dbReference type="CDD" id="cd00959">
    <property type="entry name" value="DeoC"/>
    <property type="match status" value="1"/>
</dbReference>
<dbReference type="EC" id="4.1.2.4" evidence="3 7"/>
<dbReference type="SUPFAM" id="SSF51569">
    <property type="entry name" value="Aldolase"/>
    <property type="match status" value="1"/>
</dbReference>
<comment type="similarity">
    <text evidence="2">Belongs to the DeoC/FbaB aldolase family. DeoC type 2 subfamily.</text>
</comment>
<keyword evidence="4" id="KW-0456">Lyase</keyword>
<dbReference type="GO" id="GO:0009264">
    <property type="term" value="P:deoxyribonucleotide catabolic process"/>
    <property type="evidence" value="ECO:0007669"/>
    <property type="project" value="UniProtKB-UniRule"/>
</dbReference>
<dbReference type="InterPro" id="IPR013785">
    <property type="entry name" value="Aldolase_TIM"/>
</dbReference>
<dbReference type="PANTHER" id="PTHR10889">
    <property type="entry name" value="DEOXYRIBOSE-PHOSPHATE ALDOLASE"/>
    <property type="match status" value="1"/>
</dbReference>
<evidence type="ECO:0000256" key="7">
    <source>
        <dbReference type="NCBIfam" id="TIGR00126"/>
    </source>
</evidence>
<dbReference type="OrthoDB" id="9774832at2"/>
<evidence type="ECO:0000256" key="5">
    <source>
        <dbReference type="ARBA" id="ARBA00023270"/>
    </source>
</evidence>
<evidence type="ECO:0000256" key="2">
    <source>
        <dbReference type="ARBA" id="ARBA00009473"/>
    </source>
</evidence>
<keyword evidence="5" id="KW-0704">Schiff base</keyword>
<gene>
    <name evidence="8" type="primary">deoC</name>
    <name evidence="8" type="ORF">DL240_07215</name>
</gene>
<dbReference type="Gene3D" id="3.20.20.70">
    <property type="entry name" value="Aldolase class I"/>
    <property type="match status" value="1"/>
</dbReference>
<dbReference type="SMART" id="SM01133">
    <property type="entry name" value="DeoC"/>
    <property type="match status" value="1"/>
</dbReference>
<organism evidence="8 9">
    <name type="scientific">Lujinxingia litoralis</name>
    <dbReference type="NCBI Taxonomy" id="2211119"/>
    <lineage>
        <taxon>Bacteria</taxon>
        <taxon>Deltaproteobacteria</taxon>
        <taxon>Bradymonadales</taxon>
        <taxon>Lujinxingiaceae</taxon>
        <taxon>Lujinxingia</taxon>
    </lineage>
</organism>
<dbReference type="GO" id="GO:0004139">
    <property type="term" value="F:deoxyribose-phosphate aldolase activity"/>
    <property type="evidence" value="ECO:0007669"/>
    <property type="project" value="UniProtKB-UniRule"/>
</dbReference>
<name>A0A328CBP7_9DELT</name>
<accession>A0A328CBP7</accession>
<evidence type="ECO:0000256" key="6">
    <source>
        <dbReference type="ARBA" id="ARBA00048791"/>
    </source>
</evidence>
<dbReference type="Proteomes" id="UP000249169">
    <property type="component" value="Unassembled WGS sequence"/>
</dbReference>
<sequence>MTNSFVVPRVPSVDAVAVEERAARFKTRSIKKDAKIKGLKLAASMIDLTTLEGMDTPGKVQMLCQKARSPLAGSDCPQVAAVCVYPTMVPIAKRELQGTAIKVASVATYFPSGQASLKERTDEVRRAVEAGADEIDMVISRGDFLAGHYHKIDEEIRAIRQACGPAHLKVILETGELQTYDNVRLASQIAIDAGAHFIKTSTGKVSPGATMPVTLVMLETIRDHFIKTGKMVGMKPAGGIREAKQALHYLAMVKETLGDAWLSPDWFRFGASSLLNSVLMQLEKQRTGRYHSDRYLSLS</sequence>
<comment type="caution">
    <text evidence="8">The sequence shown here is derived from an EMBL/GenBank/DDBJ whole genome shotgun (WGS) entry which is preliminary data.</text>
</comment>
<dbReference type="PANTHER" id="PTHR10889:SF3">
    <property type="entry name" value="DEOXYRIBOSE-PHOSPHATE ALDOLASE"/>
    <property type="match status" value="1"/>
</dbReference>